<comment type="caution">
    <text evidence="6">The sequence shown here is derived from an EMBL/GenBank/DDBJ whole genome shotgun (WGS) entry which is preliminary data.</text>
</comment>
<dbReference type="InterPro" id="IPR036388">
    <property type="entry name" value="WH-like_DNA-bd_sf"/>
</dbReference>
<keyword evidence="2" id="KW-0238">DNA-binding</keyword>
<evidence type="ECO:0000256" key="1">
    <source>
        <dbReference type="ARBA" id="ARBA00023015"/>
    </source>
</evidence>
<dbReference type="GO" id="GO:0003700">
    <property type="term" value="F:DNA-binding transcription factor activity"/>
    <property type="evidence" value="ECO:0007669"/>
    <property type="project" value="InterPro"/>
</dbReference>
<dbReference type="EMBL" id="QICS01000007">
    <property type="protein sequence ID" value="PXV89045.1"/>
    <property type="molecule type" value="Genomic_DNA"/>
</dbReference>
<evidence type="ECO:0000313" key="5">
    <source>
        <dbReference type="EMBL" id="PXV89045.1"/>
    </source>
</evidence>
<proteinExistence type="predicted"/>
<organism evidence="6 7">
    <name type="scientific">Lachnotalea glycerini</name>
    <dbReference type="NCBI Taxonomy" id="1763509"/>
    <lineage>
        <taxon>Bacteria</taxon>
        <taxon>Bacillati</taxon>
        <taxon>Bacillota</taxon>
        <taxon>Clostridia</taxon>
        <taxon>Lachnospirales</taxon>
        <taxon>Lachnospiraceae</taxon>
        <taxon>Lachnotalea</taxon>
    </lineage>
</organism>
<reference evidence="6" key="3">
    <citation type="submission" date="2018-07" db="EMBL/GenBank/DDBJ databases">
        <authorList>
            <person name="Quirk P.G."/>
            <person name="Krulwich T.A."/>
        </authorList>
    </citation>
    <scope>NUCLEOTIDE SEQUENCE</scope>
    <source>
        <strain evidence="6">CCRI-19302</strain>
    </source>
</reference>
<reference evidence="5 8" key="2">
    <citation type="submission" date="2018-05" db="EMBL/GenBank/DDBJ databases">
        <title>Genomic Encyclopedia of Type Strains, Phase IV (KMG-IV): sequencing the most valuable type-strain genomes for metagenomic binning, comparative biology and taxonomic classification.</title>
        <authorList>
            <person name="Goeker M."/>
        </authorList>
    </citation>
    <scope>NUCLEOTIDE SEQUENCE [LARGE SCALE GENOMIC DNA]</scope>
    <source>
        <strain evidence="5 8">DSM 28816</strain>
    </source>
</reference>
<gene>
    <name evidence="5" type="ORF">C8E03_10721</name>
    <name evidence="6" type="ORF">CG710_009180</name>
</gene>
<dbReference type="AlphaFoldDB" id="A0A255I3R2"/>
<evidence type="ECO:0000256" key="3">
    <source>
        <dbReference type="ARBA" id="ARBA00023163"/>
    </source>
</evidence>
<feature type="domain" description="HTH marR-type" evidence="4">
    <location>
        <begin position="1"/>
        <end position="138"/>
    </location>
</feature>
<accession>A0A255I3R2</accession>
<reference evidence="6 7" key="1">
    <citation type="journal article" date="2017" name="Genome Announc.">
        <title>Draft Genome Sequence of a Sporulating and Motile Strain of Lachnotalea glycerini Isolated from Water in Quebec City, Canada.</title>
        <authorList>
            <person name="Maheux A.F."/>
            <person name="Boudreau D.K."/>
            <person name="Berube E."/>
            <person name="Boissinot M."/>
            <person name="Raymond F."/>
            <person name="Brodeur S."/>
            <person name="Corbeil J."/>
            <person name="Isabel S."/>
            <person name="Omar R.F."/>
            <person name="Bergeron M.G."/>
        </authorList>
    </citation>
    <scope>NUCLEOTIDE SEQUENCE [LARGE SCALE GENOMIC DNA]</scope>
    <source>
        <strain evidence="6 7">CCRI-19302</strain>
    </source>
</reference>
<evidence type="ECO:0000313" key="7">
    <source>
        <dbReference type="Proteomes" id="UP000216411"/>
    </source>
</evidence>
<dbReference type="Proteomes" id="UP000247523">
    <property type="component" value="Unassembled WGS sequence"/>
</dbReference>
<dbReference type="EMBL" id="NOKA02000014">
    <property type="protein sequence ID" value="RDY31516.1"/>
    <property type="molecule type" value="Genomic_DNA"/>
</dbReference>
<dbReference type="Proteomes" id="UP000216411">
    <property type="component" value="Unassembled WGS sequence"/>
</dbReference>
<keyword evidence="1" id="KW-0805">Transcription regulation</keyword>
<dbReference type="Gene3D" id="1.10.10.10">
    <property type="entry name" value="Winged helix-like DNA-binding domain superfamily/Winged helix DNA-binding domain"/>
    <property type="match status" value="1"/>
</dbReference>
<evidence type="ECO:0000256" key="2">
    <source>
        <dbReference type="ARBA" id="ARBA00023125"/>
    </source>
</evidence>
<evidence type="ECO:0000259" key="4">
    <source>
        <dbReference type="PROSITE" id="PS50995"/>
    </source>
</evidence>
<dbReference type="InterPro" id="IPR036390">
    <property type="entry name" value="WH_DNA-bd_sf"/>
</dbReference>
<dbReference type="OrthoDB" id="384891at2"/>
<dbReference type="PANTHER" id="PTHR42756">
    <property type="entry name" value="TRANSCRIPTIONAL REGULATOR, MARR"/>
    <property type="match status" value="1"/>
</dbReference>
<dbReference type="PANTHER" id="PTHR42756:SF1">
    <property type="entry name" value="TRANSCRIPTIONAL REPRESSOR OF EMRAB OPERON"/>
    <property type="match status" value="1"/>
</dbReference>
<dbReference type="PRINTS" id="PR00598">
    <property type="entry name" value="HTHMARR"/>
</dbReference>
<keyword evidence="3" id="KW-0804">Transcription</keyword>
<name>A0A255I3R2_9FIRM</name>
<evidence type="ECO:0000313" key="8">
    <source>
        <dbReference type="Proteomes" id="UP000247523"/>
    </source>
</evidence>
<dbReference type="RefSeq" id="WP_094379125.1">
    <property type="nucleotide sequence ID" value="NZ_NOKA02000014.1"/>
</dbReference>
<dbReference type="PROSITE" id="PS50995">
    <property type="entry name" value="HTH_MARR_2"/>
    <property type="match status" value="1"/>
</dbReference>
<protein>
    <submittedName>
        <fullName evidence="6">MarR family transcriptional regulator</fullName>
    </submittedName>
</protein>
<sequence>MKIKSIGKSIIDLSYLLKRDMDQAIAGHGLTRMQAVILKFLDNESGKRDIFQKDIEKEFRIRKSSVTSVLQLLEKNGYIERESMKEDARFKKIVLTEKARQVNKMIGNGLEKREIRFQQVLTKDELVNFFQIMDKISGVVEES</sequence>
<dbReference type="InterPro" id="IPR000835">
    <property type="entry name" value="HTH_MarR-typ"/>
</dbReference>
<dbReference type="SUPFAM" id="SSF46785">
    <property type="entry name" value="Winged helix' DNA-binding domain"/>
    <property type="match status" value="1"/>
</dbReference>
<dbReference type="SMART" id="SM00347">
    <property type="entry name" value="HTH_MARR"/>
    <property type="match status" value="1"/>
</dbReference>
<dbReference type="Pfam" id="PF12802">
    <property type="entry name" value="MarR_2"/>
    <property type="match status" value="1"/>
</dbReference>
<dbReference type="GO" id="GO:0003677">
    <property type="term" value="F:DNA binding"/>
    <property type="evidence" value="ECO:0007669"/>
    <property type="project" value="UniProtKB-KW"/>
</dbReference>
<evidence type="ECO:0000313" key="6">
    <source>
        <dbReference type="EMBL" id="RDY31516.1"/>
    </source>
</evidence>
<keyword evidence="7" id="KW-1185">Reference proteome</keyword>